<sequence length="147" mass="17332">MVVQTTKMEPRLPTRDEYYDPANRLELTPKYVREKELFPVDMHSLPYLPIDVWAEQYDTSYKVTHREYVTNQRQMDQFAVRDAALRAELDRKLDPAYHGGAFCIHITAKPIPEYKAVPGEARMAKFGKAGEWRNLASDRAYRRLYEF</sequence>
<dbReference type="GO" id="GO:0004497">
    <property type="term" value="F:monooxygenase activity"/>
    <property type="evidence" value="ECO:0007669"/>
    <property type="project" value="UniProtKB-KW"/>
</dbReference>
<keyword evidence="2" id="KW-0503">Monooxygenase</keyword>
<evidence type="ECO:0000313" key="3">
    <source>
        <dbReference type="EMBL" id="AFA39828.1"/>
    </source>
</evidence>
<protein>
    <submittedName>
        <fullName evidence="3">Methane/Phenol/Toluene Hydroxylase</fullName>
    </submittedName>
</protein>
<dbReference type="Proteomes" id="UP000009062">
    <property type="component" value="Chromosome"/>
</dbReference>
<dbReference type="InterPro" id="IPR012348">
    <property type="entry name" value="RNR-like"/>
</dbReference>
<dbReference type="EMBL" id="CP003316">
    <property type="protein sequence ID" value="AFA39828.1"/>
    <property type="molecule type" value="Genomic_DNA"/>
</dbReference>
<accession>H6Q9G0</accession>
<evidence type="ECO:0000313" key="4">
    <source>
        <dbReference type="Proteomes" id="UP000009062"/>
    </source>
</evidence>
<dbReference type="SUPFAM" id="SSF47240">
    <property type="entry name" value="Ferritin-like"/>
    <property type="match status" value="1"/>
</dbReference>
<dbReference type="Pfam" id="PF02332">
    <property type="entry name" value="Phenol_Hydrox"/>
    <property type="match status" value="1"/>
</dbReference>
<dbReference type="InterPro" id="IPR003430">
    <property type="entry name" value="Phenol_Hydrox"/>
</dbReference>
<evidence type="ECO:0000256" key="2">
    <source>
        <dbReference type="ARBA" id="ARBA00023033"/>
    </source>
</evidence>
<organism evidence="3 4">
    <name type="scientific">Pyrobaculum oguniense (strain DSM 13380 / JCM 10595 / TE7)</name>
    <dbReference type="NCBI Taxonomy" id="698757"/>
    <lineage>
        <taxon>Archaea</taxon>
        <taxon>Thermoproteota</taxon>
        <taxon>Thermoprotei</taxon>
        <taxon>Thermoproteales</taxon>
        <taxon>Thermoproteaceae</taxon>
        <taxon>Pyrobaculum</taxon>
    </lineage>
</organism>
<keyword evidence="4" id="KW-1185">Reference proteome</keyword>
<dbReference type="HOGENOM" id="CLU_1763942_0_0_2"/>
<proteinExistence type="predicted"/>
<dbReference type="AlphaFoldDB" id="H6Q9G0"/>
<dbReference type="STRING" id="698757.Pogu_1801"/>
<name>H6Q9G0_PYROT</name>
<dbReference type="InterPro" id="IPR009078">
    <property type="entry name" value="Ferritin-like_SF"/>
</dbReference>
<dbReference type="KEGG" id="pog:Pogu_1801"/>
<keyword evidence="1" id="KW-0560">Oxidoreductase</keyword>
<gene>
    <name evidence="3" type="ordered locus">Pogu_1801</name>
</gene>
<dbReference type="Gene3D" id="1.10.620.20">
    <property type="entry name" value="Ribonucleotide Reductase, subunit A"/>
    <property type="match status" value="1"/>
</dbReference>
<evidence type="ECO:0000256" key="1">
    <source>
        <dbReference type="ARBA" id="ARBA00023002"/>
    </source>
</evidence>
<reference evidence="3 4" key="1">
    <citation type="journal article" date="2012" name="Stand. Genomic Sci.">
        <title>Complete genome sequence of Pyrobaculum oguniense.</title>
        <authorList>
            <person name="Bernick D.L."/>
            <person name="Karplus K."/>
            <person name="Lui L.M."/>
            <person name="Coker J.K."/>
            <person name="Murphy J.N."/>
            <person name="Chan P.P."/>
            <person name="Cozen A.E."/>
            <person name="Lowe T.M."/>
        </authorList>
    </citation>
    <scope>NUCLEOTIDE SEQUENCE [LARGE SCALE GENOMIC DNA]</scope>
    <source>
        <strain evidence="3 4">TE7</strain>
    </source>
</reference>
<dbReference type="eggNOG" id="arCOG08364">
    <property type="taxonomic scope" value="Archaea"/>
</dbReference>